<dbReference type="EMBL" id="FSRA01000001">
    <property type="protein sequence ID" value="SIO10643.1"/>
    <property type="molecule type" value="Genomic_DNA"/>
</dbReference>
<accession>A0A1N6GT07</accession>
<protein>
    <recommendedName>
        <fullName evidence="2">Type 9 secretion system plug protein N-terminal domain-containing protein</fullName>
    </recommendedName>
</protein>
<evidence type="ECO:0000313" key="4">
    <source>
        <dbReference type="Proteomes" id="UP000185003"/>
    </source>
</evidence>
<evidence type="ECO:0000256" key="1">
    <source>
        <dbReference type="SAM" id="SignalP"/>
    </source>
</evidence>
<feature type="chain" id="PRO_5012523261" description="Type 9 secretion system plug protein N-terminal domain-containing protein" evidence="1">
    <location>
        <begin position="23"/>
        <end position="427"/>
    </location>
</feature>
<evidence type="ECO:0000259" key="2">
    <source>
        <dbReference type="Pfam" id="PF17116"/>
    </source>
</evidence>
<dbReference type="STRING" id="536979.SAMN04488055_2957"/>
<sequence>MKKVASTCFTLIAILTGFHLSAQENKITPDHVYHQNIRTVKLNRTGDPVSLPLITLNSGEKLELNFDDLQYEVKSYYYTLVLCNADWTPVRMNAIEYLRGFSENQIQDYRFSSVALQKYVHYRVEIPNKNCTPVKSGNYLLKVYLDSDTNKLAFTRRMMVLENKANVGGFVSQPINPKVFRTSQKVNVSINTKGLNLPNPFDQLKVVIQQNFRWDNAITGIKPQFIKGDVLEYNAEQNIIFPGMKEWRWIDLRSFRLQTERVEKTDYQRTGTTVFAMPDFPRDNQVYQYIKDINGRYFPATIDDYNPNFEGDYARVNFVFPAKEPFAGYDLYIFGELTDYECNTANKLVYNGARRAYEGALFLKQGFYNYVYGLIDRTTNQFSTEYTEGDSWETENVYTVLVYYRALGGRYDELIGQLNLNSIQNRR</sequence>
<reference evidence="3 4" key="1">
    <citation type="submission" date="2016-11" db="EMBL/GenBank/DDBJ databases">
        <authorList>
            <person name="Jaros S."/>
            <person name="Januszkiewicz K."/>
            <person name="Wedrychowicz H."/>
        </authorList>
    </citation>
    <scope>NUCLEOTIDE SEQUENCE [LARGE SCALE GENOMIC DNA]</scope>
    <source>
        <strain evidence="3 4">DSM 24787</strain>
    </source>
</reference>
<keyword evidence="1" id="KW-0732">Signal</keyword>
<dbReference type="InterPro" id="IPR031345">
    <property type="entry name" value="T9SS_Plug_N"/>
</dbReference>
<dbReference type="Pfam" id="PF17116">
    <property type="entry name" value="T9SS_plug_1st"/>
    <property type="match status" value="1"/>
</dbReference>
<feature type="signal peptide" evidence="1">
    <location>
        <begin position="1"/>
        <end position="22"/>
    </location>
</feature>
<organism evidence="3 4">
    <name type="scientific">Chitinophaga niabensis</name>
    <dbReference type="NCBI Taxonomy" id="536979"/>
    <lineage>
        <taxon>Bacteria</taxon>
        <taxon>Pseudomonadati</taxon>
        <taxon>Bacteroidota</taxon>
        <taxon>Chitinophagia</taxon>
        <taxon>Chitinophagales</taxon>
        <taxon>Chitinophagaceae</taxon>
        <taxon>Chitinophaga</taxon>
    </lineage>
</organism>
<dbReference type="RefSeq" id="WP_074239965.1">
    <property type="nucleotide sequence ID" value="NZ_FSRA01000001.1"/>
</dbReference>
<gene>
    <name evidence="3" type="ORF">SAMN04488055_2957</name>
</gene>
<evidence type="ECO:0000313" key="3">
    <source>
        <dbReference type="EMBL" id="SIO10643.1"/>
    </source>
</evidence>
<dbReference type="AlphaFoldDB" id="A0A1N6GT07"/>
<proteinExistence type="predicted"/>
<keyword evidence="4" id="KW-1185">Reference proteome</keyword>
<name>A0A1N6GT07_9BACT</name>
<dbReference type="Proteomes" id="UP000185003">
    <property type="component" value="Unassembled WGS sequence"/>
</dbReference>
<feature type="domain" description="Type 9 secretion system plug protein N-terminal" evidence="2">
    <location>
        <begin position="37"/>
        <end position="162"/>
    </location>
</feature>
<dbReference type="OrthoDB" id="1522602at2"/>